<evidence type="ECO:0000313" key="2">
    <source>
        <dbReference type="Proteomes" id="UP000279275"/>
    </source>
</evidence>
<evidence type="ECO:0000313" key="1">
    <source>
        <dbReference type="EMBL" id="RMI29860.1"/>
    </source>
</evidence>
<reference evidence="1 2" key="1">
    <citation type="submission" date="2018-10" db="EMBL/GenBank/DDBJ databases">
        <title>Isolation from cow dung.</title>
        <authorList>
            <person name="Ling L."/>
        </authorList>
    </citation>
    <scope>NUCLEOTIDE SEQUENCE [LARGE SCALE GENOMIC DNA]</scope>
    <source>
        <strain evidence="1 2">NEAU-LL90</strain>
    </source>
</reference>
<organism evidence="1 2">
    <name type="scientific">Nocardia stercoris</name>
    <dbReference type="NCBI Taxonomy" id="2483361"/>
    <lineage>
        <taxon>Bacteria</taxon>
        <taxon>Bacillati</taxon>
        <taxon>Actinomycetota</taxon>
        <taxon>Actinomycetes</taxon>
        <taxon>Mycobacteriales</taxon>
        <taxon>Nocardiaceae</taxon>
        <taxon>Nocardia</taxon>
    </lineage>
</organism>
<protein>
    <submittedName>
        <fullName evidence="1">Uncharacterized protein</fullName>
    </submittedName>
</protein>
<sequence>MRTKNIQTGRHRLGYPGTRHCIEIPFVAALLAASRGRLHLRTLLNRSRHRVVNRRIAFPVRRWVPHPAG</sequence>
<gene>
    <name evidence="1" type="ORF">EBN03_23990</name>
</gene>
<dbReference type="AlphaFoldDB" id="A0A3M2KZJ5"/>
<name>A0A3M2KZJ5_9NOCA</name>
<dbReference type="EMBL" id="RFFH01000012">
    <property type="protein sequence ID" value="RMI29860.1"/>
    <property type="molecule type" value="Genomic_DNA"/>
</dbReference>
<proteinExistence type="predicted"/>
<keyword evidence="2" id="KW-1185">Reference proteome</keyword>
<dbReference type="Proteomes" id="UP000279275">
    <property type="component" value="Unassembled WGS sequence"/>
</dbReference>
<comment type="caution">
    <text evidence="1">The sequence shown here is derived from an EMBL/GenBank/DDBJ whole genome shotgun (WGS) entry which is preliminary data.</text>
</comment>
<accession>A0A3M2KZJ5</accession>